<name>A0ABS9SH52_9BACT</name>
<gene>
    <name evidence="3" type="ORF">MKP09_05980</name>
</gene>
<dbReference type="EMBL" id="JAKWBL010000001">
    <property type="protein sequence ID" value="MCH5597484.1"/>
    <property type="molecule type" value="Genomic_DNA"/>
</dbReference>
<evidence type="ECO:0000256" key="1">
    <source>
        <dbReference type="SAM" id="MobiDB-lite"/>
    </source>
</evidence>
<feature type="chain" id="PRO_5046740993" evidence="2">
    <location>
        <begin position="19"/>
        <end position="283"/>
    </location>
</feature>
<dbReference type="Proteomes" id="UP001202248">
    <property type="component" value="Unassembled WGS sequence"/>
</dbReference>
<evidence type="ECO:0000313" key="3">
    <source>
        <dbReference type="EMBL" id="MCH5597484.1"/>
    </source>
</evidence>
<feature type="region of interest" description="Disordered" evidence="1">
    <location>
        <begin position="158"/>
        <end position="178"/>
    </location>
</feature>
<accession>A0ABS9SH52</accession>
<protein>
    <submittedName>
        <fullName evidence="3">Uncharacterized protein</fullName>
    </submittedName>
</protein>
<comment type="caution">
    <text evidence="3">The sequence shown here is derived from an EMBL/GenBank/DDBJ whole genome shotgun (WGS) entry which is preliminary data.</text>
</comment>
<evidence type="ECO:0000256" key="2">
    <source>
        <dbReference type="SAM" id="SignalP"/>
    </source>
</evidence>
<feature type="signal peptide" evidence="2">
    <location>
        <begin position="1"/>
        <end position="18"/>
    </location>
</feature>
<sequence>MKISLLLLLILFGTGLSAQTFSAKTIGKVLDFNKKEHDYLVGKDFVLSTPNNEDADGKFVFTNPTTKEWMRLNYILSYEKEGGRHAQILYYLKNEVDYKKFVSGIKANGYKYSKLNKAYLKRDGTYHSQKITVPSLTIGNDGETFVIGYEYHLGKELSGVPGSEPPKPPIIKSKTDRSNVQQKTCTSEHLLQKILALPEVKERSKLLDLLTQKKQNLSFMIDETDRLYEIVVGYNGPLRWEPFYHFKADKKDCVLKIMDIESGEYMSVEAWRKLNAGKRVENE</sequence>
<organism evidence="3 4">
    <name type="scientific">Niabella ginsengisoli</name>
    <dbReference type="NCBI Taxonomy" id="522298"/>
    <lineage>
        <taxon>Bacteria</taxon>
        <taxon>Pseudomonadati</taxon>
        <taxon>Bacteroidota</taxon>
        <taxon>Chitinophagia</taxon>
        <taxon>Chitinophagales</taxon>
        <taxon>Chitinophagaceae</taxon>
        <taxon>Niabella</taxon>
    </lineage>
</organism>
<reference evidence="3 4" key="1">
    <citation type="submission" date="2022-02" db="EMBL/GenBank/DDBJ databases">
        <authorList>
            <person name="Min J."/>
        </authorList>
    </citation>
    <scope>NUCLEOTIDE SEQUENCE [LARGE SCALE GENOMIC DNA]</scope>
    <source>
        <strain evidence="3 4">GR10-1</strain>
    </source>
</reference>
<keyword evidence="2" id="KW-0732">Signal</keyword>
<evidence type="ECO:0000313" key="4">
    <source>
        <dbReference type="Proteomes" id="UP001202248"/>
    </source>
</evidence>
<dbReference type="RefSeq" id="WP_240826869.1">
    <property type="nucleotide sequence ID" value="NZ_JAKWBL010000001.1"/>
</dbReference>
<proteinExistence type="predicted"/>
<keyword evidence="4" id="KW-1185">Reference proteome</keyword>